<dbReference type="InterPro" id="IPR052078">
    <property type="entry name" value="Trehalose_Metab_GTase"/>
</dbReference>
<evidence type="ECO:0000313" key="10">
    <source>
        <dbReference type="Proteomes" id="UP000647172"/>
    </source>
</evidence>
<reference evidence="9" key="1">
    <citation type="submission" date="2021-01" db="EMBL/GenBank/DDBJ databases">
        <title>Whole genome shotgun sequence of Actinoplanes nipponensis NBRC 14063.</title>
        <authorList>
            <person name="Komaki H."/>
            <person name="Tamura T."/>
        </authorList>
    </citation>
    <scope>NUCLEOTIDE SEQUENCE</scope>
    <source>
        <strain evidence="9">NBRC 14063</strain>
    </source>
</reference>
<dbReference type="PANTHER" id="PTHR47779">
    <property type="entry name" value="SYNTHASE (CCG-9), PUTATIVE (AFU_ORTHOLOGUE AFUA_3G12100)-RELATED"/>
    <property type="match status" value="1"/>
</dbReference>
<keyword evidence="5 9" id="KW-0808">Transferase</keyword>
<feature type="domain" description="Trehalose synthase N-terminal" evidence="8">
    <location>
        <begin position="47"/>
        <end position="196"/>
    </location>
</feature>
<dbReference type="SUPFAM" id="SSF53756">
    <property type="entry name" value="UDP-Glycosyltransferase/glycogen phosphorylase"/>
    <property type="match status" value="1"/>
</dbReference>
<evidence type="ECO:0000256" key="1">
    <source>
        <dbReference type="ARBA" id="ARBA00009481"/>
    </source>
</evidence>
<keyword evidence="10" id="KW-1185">Reference proteome</keyword>
<gene>
    <name evidence="9" type="ORF">Ani05nite_10120</name>
</gene>
<evidence type="ECO:0000256" key="2">
    <source>
        <dbReference type="ARBA" id="ARBA00011738"/>
    </source>
</evidence>
<dbReference type="EMBL" id="BOMQ01000011">
    <property type="protein sequence ID" value="GIE47478.1"/>
    <property type="molecule type" value="Genomic_DNA"/>
</dbReference>
<accession>A0A919MMJ2</accession>
<sequence>MVLVHVVPSSRRPVSRLETVIEAERYARLRTTADGFRRRFAGRTIWNVNSTAVGGGVAEMLQGLVGYVEDLGIAIRWLVIHGDADFFSITKRLHNAVHGHGDPAGLDAAAAHHYTHVLTANAVELLDHVRPGDIALLHDPQTAGLAAPLAEAGATVVWRCHIGADRQTGVTEAAWEFLRPFLSAAHGWVFSRRAYAPDWLDPGRVWVVPPSIDPFSTKNADLDADTVRTVLATIGVLDVPPAGPPARFGRRDGTVGEVVRPAAVVADGLPGPDDELVVQVSRWDRLKDMTGVMRGFADHVADHRPRYLALVGPAVTNVADDPEGATVYADCLLQWRALPPAARARTLLVTLPLDDTDENATMVNALQRHASVVTQKSLAEGFGLTVAEAMWKGRPVVGSAVGGITDQIAAGTGVLLDDPTDLAAFGATVRHLLDHPEERARLGAAAHDYVRANFVGDLHLLRYAEVFGALAPVGPAAR</sequence>
<evidence type="ECO:0000256" key="6">
    <source>
        <dbReference type="ARBA" id="ARBA00023277"/>
    </source>
</evidence>
<dbReference type="Proteomes" id="UP000647172">
    <property type="component" value="Unassembled WGS sequence"/>
</dbReference>
<dbReference type="Pfam" id="PF21269">
    <property type="entry name" value="TreT_GT1"/>
    <property type="match status" value="1"/>
</dbReference>
<evidence type="ECO:0000259" key="7">
    <source>
        <dbReference type="Pfam" id="PF00534"/>
    </source>
</evidence>
<dbReference type="Gene3D" id="3.40.50.2000">
    <property type="entry name" value="Glycogen Phosphorylase B"/>
    <property type="match status" value="2"/>
</dbReference>
<name>A0A919MMJ2_9ACTN</name>
<keyword evidence="6" id="KW-0119">Carbohydrate metabolism</keyword>
<evidence type="ECO:0000313" key="9">
    <source>
        <dbReference type="EMBL" id="GIE47478.1"/>
    </source>
</evidence>
<evidence type="ECO:0000259" key="8">
    <source>
        <dbReference type="Pfam" id="PF21269"/>
    </source>
</evidence>
<keyword evidence="4" id="KW-0328">Glycosyltransferase</keyword>
<protein>
    <submittedName>
        <fullName evidence="9">Glycosyl transferase family 1</fullName>
    </submittedName>
</protein>
<evidence type="ECO:0000256" key="4">
    <source>
        <dbReference type="ARBA" id="ARBA00022676"/>
    </source>
</evidence>
<dbReference type="InterPro" id="IPR049438">
    <property type="entry name" value="TreT_GT1"/>
</dbReference>
<dbReference type="PANTHER" id="PTHR47779:SF1">
    <property type="entry name" value="SYNTHASE (CCG-9), PUTATIVE (AFU_ORTHOLOGUE AFUA_3G12100)-RELATED"/>
    <property type="match status" value="1"/>
</dbReference>
<comment type="similarity">
    <text evidence="1">Belongs to the glycosyltransferase group 1 family. Glycosyltransferase 4 subfamily.</text>
</comment>
<comment type="subunit">
    <text evidence="2">Homodimer.</text>
</comment>
<dbReference type="GO" id="GO:0016757">
    <property type="term" value="F:glycosyltransferase activity"/>
    <property type="evidence" value="ECO:0007669"/>
    <property type="project" value="UniProtKB-KW"/>
</dbReference>
<feature type="domain" description="Glycosyl transferase family 1" evidence="7">
    <location>
        <begin position="363"/>
        <end position="446"/>
    </location>
</feature>
<proteinExistence type="inferred from homology"/>
<comment type="caution">
    <text evidence="9">The sequence shown here is derived from an EMBL/GenBank/DDBJ whole genome shotgun (WGS) entry which is preliminary data.</text>
</comment>
<dbReference type="GO" id="GO:0006006">
    <property type="term" value="P:glucose metabolic process"/>
    <property type="evidence" value="ECO:0007669"/>
    <property type="project" value="UniProtKB-KW"/>
</dbReference>
<organism evidence="9 10">
    <name type="scientific">Actinoplanes nipponensis</name>
    <dbReference type="NCBI Taxonomy" id="135950"/>
    <lineage>
        <taxon>Bacteria</taxon>
        <taxon>Bacillati</taxon>
        <taxon>Actinomycetota</taxon>
        <taxon>Actinomycetes</taxon>
        <taxon>Micromonosporales</taxon>
        <taxon>Micromonosporaceae</taxon>
        <taxon>Actinoplanes</taxon>
    </lineage>
</organism>
<dbReference type="AlphaFoldDB" id="A0A919MMJ2"/>
<evidence type="ECO:0000256" key="3">
    <source>
        <dbReference type="ARBA" id="ARBA00022526"/>
    </source>
</evidence>
<dbReference type="InterPro" id="IPR001296">
    <property type="entry name" value="Glyco_trans_1"/>
</dbReference>
<dbReference type="RefSeq" id="WP_239129295.1">
    <property type="nucleotide sequence ID" value="NZ_BAAAYJ010000076.1"/>
</dbReference>
<evidence type="ECO:0000256" key="5">
    <source>
        <dbReference type="ARBA" id="ARBA00022679"/>
    </source>
</evidence>
<keyword evidence="3" id="KW-0313">Glucose metabolism</keyword>
<dbReference type="Pfam" id="PF00534">
    <property type="entry name" value="Glycos_transf_1"/>
    <property type="match status" value="1"/>
</dbReference>